<keyword evidence="2" id="KW-1185">Reference proteome</keyword>
<evidence type="ECO:0008006" key="3">
    <source>
        <dbReference type="Google" id="ProtNLM"/>
    </source>
</evidence>
<evidence type="ECO:0000313" key="1">
    <source>
        <dbReference type="EMBL" id="SLM86554.1"/>
    </source>
</evidence>
<name>A0A1X6WQH5_9ENTE</name>
<proteinExistence type="predicted"/>
<sequence length="253" mass="29909">MDITISEEYEDLIYEPINLNFRGRRKFYVYLDYTSDGETYYYVGKGTGDRVLNEKRNDIHAHYKKQRGLDRRIIINNLTEDEAFDIENLFIYFSIQSGVYLTNIVIEEFRFNKNYIFDELLMIYIDCLKESSFNDIWISNLVKKLNEFTHIEIIIILLESYLNVEKNNSRLNDITAMLIKDSIKNENYLSRIYLNSVIKEVDSSLEDKEFDSFLAESLKIAKSIEGLTDIIIQKDRCISKLQNNLPSTYLIVN</sequence>
<accession>A0A1X6WQH5</accession>
<dbReference type="Proteomes" id="UP000195918">
    <property type="component" value="Unassembled WGS sequence"/>
</dbReference>
<dbReference type="AlphaFoldDB" id="A0A1X6WQH5"/>
<reference evidence="2" key="1">
    <citation type="submission" date="2017-02" db="EMBL/GenBank/DDBJ databases">
        <authorList>
            <person name="Dridi B."/>
        </authorList>
    </citation>
    <scope>NUCLEOTIDE SEQUENCE [LARGE SCALE GENOMIC DNA]</scope>
    <source>
        <strain evidence="2">bH819</strain>
    </source>
</reference>
<dbReference type="EMBL" id="FWFD01000015">
    <property type="protein sequence ID" value="SLM86554.1"/>
    <property type="molecule type" value="Genomic_DNA"/>
</dbReference>
<evidence type="ECO:0000313" key="2">
    <source>
        <dbReference type="Proteomes" id="UP000195918"/>
    </source>
</evidence>
<dbReference type="OrthoDB" id="67448at2"/>
<dbReference type="RefSeq" id="WP_086952178.1">
    <property type="nucleotide sequence ID" value="NZ_FWFD01000015.1"/>
</dbReference>
<protein>
    <recommendedName>
        <fullName evidence="3">GIY-YIG domain-containing protein</fullName>
    </recommendedName>
</protein>
<gene>
    <name evidence="1" type="ORF">FM121_10705</name>
</gene>
<organism evidence="1 2">
    <name type="scientific">Vagococcus fluvialis bH819</name>
    <dbReference type="NCBI Taxonomy" id="1255619"/>
    <lineage>
        <taxon>Bacteria</taxon>
        <taxon>Bacillati</taxon>
        <taxon>Bacillota</taxon>
        <taxon>Bacilli</taxon>
        <taxon>Lactobacillales</taxon>
        <taxon>Enterococcaceae</taxon>
        <taxon>Vagococcus</taxon>
    </lineage>
</organism>